<feature type="non-terminal residue" evidence="1">
    <location>
        <position position="1"/>
    </location>
</feature>
<gene>
    <name evidence="1" type="ORF">GMARGA_LOCUS22775</name>
</gene>
<dbReference type="Proteomes" id="UP000789901">
    <property type="component" value="Unassembled WGS sequence"/>
</dbReference>
<evidence type="ECO:0000313" key="1">
    <source>
        <dbReference type="EMBL" id="CAG8799359.1"/>
    </source>
</evidence>
<comment type="caution">
    <text evidence="1">The sequence shown here is derived from an EMBL/GenBank/DDBJ whole genome shotgun (WGS) entry which is preliminary data.</text>
</comment>
<sequence length="136" mass="15656">FEQANKICYLGPCCKDTVKKIPEIDHVDEVIKSGLVNNIEIEEETLRDCQNLANIYKSNQEKLVKNDEENNEKKFYRAKRPLEEVRKENQQIKPAKEMSCIHSCCQNKGKDRANKNKAVMHYQGSARLGNTNEALS</sequence>
<evidence type="ECO:0000313" key="2">
    <source>
        <dbReference type="Proteomes" id="UP000789901"/>
    </source>
</evidence>
<organism evidence="1 2">
    <name type="scientific">Gigaspora margarita</name>
    <dbReference type="NCBI Taxonomy" id="4874"/>
    <lineage>
        <taxon>Eukaryota</taxon>
        <taxon>Fungi</taxon>
        <taxon>Fungi incertae sedis</taxon>
        <taxon>Mucoromycota</taxon>
        <taxon>Glomeromycotina</taxon>
        <taxon>Glomeromycetes</taxon>
        <taxon>Diversisporales</taxon>
        <taxon>Gigasporaceae</taxon>
        <taxon>Gigaspora</taxon>
    </lineage>
</organism>
<accession>A0ABN7VVN8</accession>
<reference evidence="1 2" key="1">
    <citation type="submission" date="2021-06" db="EMBL/GenBank/DDBJ databases">
        <authorList>
            <person name="Kallberg Y."/>
            <person name="Tangrot J."/>
            <person name="Rosling A."/>
        </authorList>
    </citation>
    <scope>NUCLEOTIDE SEQUENCE [LARGE SCALE GENOMIC DNA]</scope>
    <source>
        <strain evidence="1 2">120-4 pot B 10/14</strain>
    </source>
</reference>
<proteinExistence type="predicted"/>
<name>A0ABN7VVN8_GIGMA</name>
<protein>
    <submittedName>
        <fullName evidence="1">21439_t:CDS:1</fullName>
    </submittedName>
</protein>
<dbReference type="EMBL" id="CAJVQB010022356">
    <property type="protein sequence ID" value="CAG8799359.1"/>
    <property type="molecule type" value="Genomic_DNA"/>
</dbReference>
<keyword evidence="2" id="KW-1185">Reference proteome</keyword>